<feature type="compositionally biased region" description="Polar residues" evidence="1">
    <location>
        <begin position="1461"/>
        <end position="1470"/>
    </location>
</feature>
<dbReference type="InterPro" id="IPR011050">
    <property type="entry name" value="Pectin_lyase_fold/virulence"/>
</dbReference>
<feature type="compositionally biased region" description="Basic and acidic residues" evidence="1">
    <location>
        <begin position="55"/>
        <end position="66"/>
    </location>
</feature>
<evidence type="ECO:0000256" key="2">
    <source>
        <dbReference type="SAM" id="Phobius"/>
    </source>
</evidence>
<evidence type="ECO:0000256" key="1">
    <source>
        <dbReference type="SAM" id="MobiDB-lite"/>
    </source>
</evidence>
<feature type="transmembrane region" description="Helical" evidence="2">
    <location>
        <begin position="1424"/>
        <end position="1446"/>
    </location>
</feature>
<keyword evidence="5" id="KW-1185">Reference proteome</keyword>
<feature type="chain" id="PRO_5032706031" evidence="3">
    <location>
        <begin position="22"/>
        <end position="1487"/>
    </location>
</feature>
<dbReference type="EMBL" id="CAJNDS010002505">
    <property type="protein sequence ID" value="CAE7502629.1"/>
    <property type="molecule type" value="Genomic_DNA"/>
</dbReference>
<proteinExistence type="predicted"/>
<organism evidence="4 5">
    <name type="scientific">Symbiodinium natans</name>
    <dbReference type="NCBI Taxonomy" id="878477"/>
    <lineage>
        <taxon>Eukaryota</taxon>
        <taxon>Sar</taxon>
        <taxon>Alveolata</taxon>
        <taxon>Dinophyceae</taxon>
        <taxon>Suessiales</taxon>
        <taxon>Symbiodiniaceae</taxon>
        <taxon>Symbiodinium</taxon>
    </lineage>
</organism>
<feature type="transmembrane region" description="Helical" evidence="2">
    <location>
        <begin position="1392"/>
        <end position="1412"/>
    </location>
</feature>
<feature type="transmembrane region" description="Helical" evidence="2">
    <location>
        <begin position="1284"/>
        <end position="1307"/>
    </location>
</feature>
<feature type="transmembrane region" description="Helical" evidence="2">
    <location>
        <begin position="1361"/>
        <end position="1380"/>
    </location>
</feature>
<feature type="region of interest" description="Disordered" evidence="1">
    <location>
        <begin position="55"/>
        <end position="92"/>
    </location>
</feature>
<feature type="signal peptide" evidence="3">
    <location>
        <begin position="1"/>
        <end position="21"/>
    </location>
</feature>
<dbReference type="PANTHER" id="PTHR11319">
    <property type="entry name" value="G PROTEIN-COUPLED RECEPTOR-RELATED"/>
    <property type="match status" value="1"/>
</dbReference>
<feature type="transmembrane region" description="Helical" evidence="2">
    <location>
        <begin position="1207"/>
        <end position="1228"/>
    </location>
</feature>
<evidence type="ECO:0000256" key="3">
    <source>
        <dbReference type="SAM" id="SignalP"/>
    </source>
</evidence>
<dbReference type="OrthoDB" id="444304at2759"/>
<dbReference type="SMART" id="SM00710">
    <property type="entry name" value="PbH1"/>
    <property type="match status" value="7"/>
</dbReference>
<evidence type="ECO:0000313" key="4">
    <source>
        <dbReference type="EMBL" id="CAE7502629.1"/>
    </source>
</evidence>
<name>A0A812SZ35_9DINO</name>
<evidence type="ECO:0000313" key="5">
    <source>
        <dbReference type="Proteomes" id="UP000604046"/>
    </source>
</evidence>
<gene>
    <name evidence="4" type="primary">pmpB</name>
    <name evidence="4" type="ORF">SNAT2548_LOCUS28152</name>
</gene>
<accession>A0A812SZ35</accession>
<reference evidence="4" key="1">
    <citation type="submission" date="2021-02" db="EMBL/GenBank/DDBJ databases">
        <authorList>
            <person name="Dougan E. K."/>
            <person name="Rhodes N."/>
            <person name="Thang M."/>
            <person name="Chan C."/>
        </authorList>
    </citation>
    <scope>NUCLEOTIDE SEQUENCE</scope>
</reference>
<keyword evidence="2" id="KW-0472">Membrane</keyword>
<dbReference type="SUPFAM" id="SSF51126">
    <property type="entry name" value="Pectin lyase-like"/>
    <property type="match status" value="1"/>
</dbReference>
<keyword evidence="3" id="KW-0732">Signal</keyword>
<protein>
    <submittedName>
        <fullName evidence="4">PmpB protein</fullName>
    </submittedName>
</protein>
<comment type="caution">
    <text evidence="4">The sequence shown here is derived from an EMBL/GenBank/DDBJ whole genome shotgun (WGS) entry which is preliminary data.</text>
</comment>
<feature type="region of interest" description="Disordered" evidence="1">
    <location>
        <begin position="110"/>
        <end position="158"/>
    </location>
</feature>
<keyword evidence="2" id="KW-1133">Transmembrane helix</keyword>
<dbReference type="InterPro" id="IPR006626">
    <property type="entry name" value="PbH1"/>
</dbReference>
<dbReference type="PANTHER" id="PTHR11319:SF35">
    <property type="entry name" value="OUTER MEMBRANE PROTEIN PMPC-RELATED"/>
    <property type="match status" value="1"/>
</dbReference>
<feature type="region of interest" description="Disordered" evidence="1">
    <location>
        <begin position="1460"/>
        <end position="1487"/>
    </location>
</feature>
<keyword evidence="2" id="KW-0812">Transmembrane</keyword>
<sequence>MHRVAAGLCLSLLFGPCSILGLGLPTDSRKAALGRVVLDAAGNFEDVMAPEESWEVVRDSPSKLDETLGSSHPGRAEVQQTDQETVAAEPPAFVSQTDVEDFSFRRRRSRYGPLRPRLPPRAERERRQPRATRLPPRAEKPRASSRRAQNSLTHDLCSGKKSAGQKHLLINLVLTHYGDCSIVGDGLFLNLHGTLLITGNLYLQGQVRIMGSKKHLSGRCLVVEQSLIVADGAAVHISFCDPFGCAEVGEIKQAGGHLQLSRCEALYDGGCLRVLRGLKQTAGTISMVRCTAHARAGPGGCMAFTSKDPDIQTSGKLELEECGGGGVSMRGDSQTTWQGGGTGQVIIKDSSADFGAGLNGGGLLLSGLTMVVDNVHAKKQGGGFRLRGLTLKNAKVSIRDSSAKQGGGGIALDVVKGNLSVHGGFLRVERCHATFGGGGGLLVNGTLLADENAELLVANCSASRSGGGAALGELRLAGHAHVSISDCDSREFGGGLYLDGRWQSSNAVFQARDCTARSSGGCASVGTVDVAGPGSIFNFTACTSKRGFGGGLHVRGLMIGRDLTMSVSEGTAQEGGGCAWSKDADFSGGQMTFSICHAGHGNGGGLMLQGSWNSRKTSATFQDCRSGVSGGCFFSKEAELTDSSLKFDQCSAVSGHGGGLRVEDSLVMKNGLLSVTDGSAGKGGGCIDVKHFQASQGEVTLGRCRVEEGDGGGLLLRGRWTSEDSLVTIKDCAVTGNGGCAAMGFAQVTGWRSKVKLEQCRAMQGSGGGLQIRSKLITKDADFSLTQCKASKGGGCAIIQNADMAGGKLSFLSCNAQSEGAAGGGLRVDGKWTARDTIMSFEDCSAGSRGGCVSVGNLNIAGAKRISFKTCKAGRGGGGIFLAQHSVIRSPVQFETCFADESSRSGALHSHSSLELGEAHFIGGHTLQVDGDMSVQRFQLQDSTEAGIFSVDAKSLDLKEFLDCRRMSECSLKSQSQTALKVAGVQCSARSGRFVTDKSLECRRCPGDTVQLDISGRGPCMSCPKEAEKCIVNQLIMRNGFMVNLSNVSHSLHCPNPSACTGGDVSEPLCLPGHQGPGCADCADGYARSDGSVLVCAKCDSSLQKAKHWLMLAVKSTVIFGLQAKDVLSATDEVKLSSVLMNQLMSFGTVTATVLAAAMQTATATSVFESLLVSFAENVADVTASSSGGVSHSTECTIAALGWRPDLWRVQLLSGAFPALLIAACAVLRSHKVALLVGINCFFPDVMAAWSKYGVCYRVEAEGTHSVYGLRCPYLPDGSGSRMLLLVFLAIIVMVIGVSSLWMSLIYHRPKTTDEIPPKHVIFFTRPYKKRLSLWEGERLIRKTSLKMISAAFPVTYSPSLQMLFLSIVLLSALFLYGLIHPYQSKLWNRLEIALLAAACMMTCCTSCMLSNDAHWGRSSLAQQLLLSSIAAMGGGICVALIYGCLSAMRRERAQKKLLEQQATQQTPSLQMVGPVDEAEKAPGGSA</sequence>
<dbReference type="Proteomes" id="UP000604046">
    <property type="component" value="Unassembled WGS sequence"/>
</dbReference>